<evidence type="ECO:0000256" key="1">
    <source>
        <dbReference type="ARBA" id="ARBA00022679"/>
    </source>
</evidence>
<dbReference type="InterPro" id="IPR016181">
    <property type="entry name" value="Acyl_CoA_acyltransferase"/>
</dbReference>
<keyword evidence="2 4" id="KW-0012">Acyltransferase</keyword>
<feature type="domain" description="N-acetyltransferase" evidence="3">
    <location>
        <begin position="1"/>
        <end position="193"/>
    </location>
</feature>
<reference evidence="4 5" key="1">
    <citation type="submission" date="2016-12" db="EMBL/GenBank/DDBJ databases">
        <authorList>
            <person name="Song W.-J."/>
            <person name="Kurnit D.M."/>
        </authorList>
    </citation>
    <scope>NUCLEOTIDE SEQUENCE [LARGE SCALE GENOMIC DNA]</scope>
    <source>
        <strain evidence="4 5">IMCC3135</strain>
    </source>
</reference>
<dbReference type="CDD" id="cd04301">
    <property type="entry name" value="NAT_SF"/>
    <property type="match status" value="1"/>
</dbReference>
<evidence type="ECO:0000313" key="5">
    <source>
        <dbReference type="Proteomes" id="UP000250079"/>
    </source>
</evidence>
<keyword evidence="5" id="KW-1185">Reference proteome</keyword>
<dbReference type="PANTHER" id="PTHR43420">
    <property type="entry name" value="ACETYLTRANSFERASE"/>
    <property type="match status" value="1"/>
</dbReference>
<evidence type="ECO:0000259" key="3">
    <source>
        <dbReference type="PROSITE" id="PS51186"/>
    </source>
</evidence>
<evidence type="ECO:0000256" key="2">
    <source>
        <dbReference type="ARBA" id="ARBA00023315"/>
    </source>
</evidence>
<name>A0A2Z2NPI5_9GAMM</name>
<dbReference type="SUPFAM" id="SSF55729">
    <property type="entry name" value="Acyl-CoA N-acyltransferases (Nat)"/>
    <property type="match status" value="1"/>
</dbReference>
<dbReference type="InterPro" id="IPR050680">
    <property type="entry name" value="YpeA/RimI_acetyltransf"/>
</dbReference>
<dbReference type="EC" id="2.3.1.57" evidence="4"/>
<dbReference type="AlphaFoldDB" id="A0A2Z2NPI5"/>
<keyword evidence="1 4" id="KW-0808">Transferase</keyword>
<protein>
    <submittedName>
        <fullName evidence="4">Spermine/spermidine acetyltransferase</fullName>
        <ecNumber evidence="4">2.3.1.57</ecNumber>
    </submittedName>
</protein>
<proteinExistence type="predicted"/>
<dbReference type="InterPro" id="IPR000182">
    <property type="entry name" value="GNAT_dom"/>
</dbReference>
<dbReference type="Gene3D" id="3.40.630.30">
    <property type="match status" value="1"/>
</dbReference>
<dbReference type="Pfam" id="PF00583">
    <property type="entry name" value="Acetyltransf_1"/>
    <property type="match status" value="1"/>
</dbReference>
<dbReference type="EMBL" id="CP018632">
    <property type="protein sequence ID" value="ASJ73179.1"/>
    <property type="molecule type" value="Genomic_DNA"/>
</dbReference>
<dbReference type="KEGG" id="gai:IMCC3135_15485"/>
<evidence type="ECO:0000313" key="4">
    <source>
        <dbReference type="EMBL" id="ASJ73179.1"/>
    </source>
</evidence>
<dbReference type="Proteomes" id="UP000250079">
    <property type="component" value="Chromosome"/>
</dbReference>
<sequence length="197" mass="21503">MQISVGTPEFVRYRAAQLYDVAFGSKLALAVPDEKQRIDMLAKGFVLEHSIAAITNGELVGLAGFPTPDGSLTSGIGYRSLLSDFGFLGGNRAALVFSVYDRESRKGELLMDGIVVDASCRGQGIGTQLFSSLIKLAIERGYSTIRLDVIDTNPAARRLYERLGFVATKTERFEFLRWLLGFGASTTMIYSLQSSDP</sequence>
<dbReference type="GO" id="GO:0004145">
    <property type="term" value="F:diamine N-acetyltransferase activity"/>
    <property type="evidence" value="ECO:0007669"/>
    <property type="project" value="UniProtKB-EC"/>
</dbReference>
<dbReference type="RefSeq" id="WP_088918413.1">
    <property type="nucleotide sequence ID" value="NZ_CP018632.1"/>
</dbReference>
<dbReference type="PROSITE" id="PS51186">
    <property type="entry name" value="GNAT"/>
    <property type="match status" value="1"/>
</dbReference>
<gene>
    <name evidence="4" type="primary">bltD</name>
    <name evidence="4" type="ORF">IMCC3135_15485</name>
</gene>
<dbReference type="OrthoDB" id="273614at2"/>
<organism evidence="4 5">
    <name type="scientific">Granulosicoccus antarcticus IMCC3135</name>
    <dbReference type="NCBI Taxonomy" id="1192854"/>
    <lineage>
        <taxon>Bacteria</taxon>
        <taxon>Pseudomonadati</taxon>
        <taxon>Pseudomonadota</taxon>
        <taxon>Gammaproteobacteria</taxon>
        <taxon>Chromatiales</taxon>
        <taxon>Granulosicoccaceae</taxon>
        <taxon>Granulosicoccus</taxon>
    </lineage>
</organism>
<accession>A0A2Z2NPI5</accession>